<dbReference type="PRINTS" id="PR00035">
    <property type="entry name" value="HTHGNTR"/>
</dbReference>
<dbReference type="RefSeq" id="WP_067711730.1">
    <property type="nucleotide sequence ID" value="NZ_LPVJ01000006.1"/>
</dbReference>
<dbReference type="SMART" id="SM00345">
    <property type="entry name" value="HTH_GNTR"/>
    <property type="match status" value="1"/>
</dbReference>
<feature type="domain" description="HTH gntR-type" evidence="4">
    <location>
        <begin position="9"/>
        <end position="77"/>
    </location>
</feature>
<keyword evidence="1" id="KW-0805">Transcription regulation</keyword>
<name>A0A124IWE7_9BACL</name>
<evidence type="ECO:0000256" key="1">
    <source>
        <dbReference type="ARBA" id="ARBA00023015"/>
    </source>
</evidence>
<dbReference type="InterPro" id="IPR008920">
    <property type="entry name" value="TF_FadR/GntR_C"/>
</dbReference>
<evidence type="ECO:0000256" key="2">
    <source>
        <dbReference type="ARBA" id="ARBA00023125"/>
    </source>
</evidence>
<dbReference type="AlphaFoldDB" id="A0A124IWE7"/>
<evidence type="ECO:0000313" key="6">
    <source>
        <dbReference type="Proteomes" id="UP000053557"/>
    </source>
</evidence>
<comment type="caution">
    <text evidence="5">The sequence shown here is derived from an EMBL/GenBank/DDBJ whole genome shotgun (WGS) entry which is preliminary data.</text>
</comment>
<dbReference type="SUPFAM" id="SSF48008">
    <property type="entry name" value="GntR ligand-binding domain-like"/>
    <property type="match status" value="1"/>
</dbReference>
<proteinExistence type="predicted"/>
<evidence type="ECO:0000259" key="4">
    <source>
        <dbReference type="PROSITE" id="PS50949"/>
    </source>
</evidence>
<dbReference type="Proteomes" id="UP000053557">
    <property type="component" value="Unassembled WGS sequence"/>
</dbReference>
<dbReference type="SUPFAM" id="SSF46785">
    <property type="entry name" value="Winged helix' DNA-binding domain"/>
    <property type="match status" value="1"/>
</dbReference>
<accession>A0A124IWE7</accession>
<dbReference type="InterPro" id="IPR011711">
    <property type="entry name" value="GntR_C"/>
</dbReference>
<dbReference type="PANTHER" id="PTHR43537:SF5">
    <property type="entry name" value="UXU OPERON TRANSCRIPTIONAL REGULATOR"/>
    <property type="match status" value="1"/>
</dbReference>
<organism evidence="5 6">
    <name type="scientific">Ferroacidibacillus organovorans</name>
    <dbReference type="NCBI Taxonomy" id="1765683"/>
    <lineage>
        <taxon>Bacteria</taxon>
        <taxon>Bacillati</taxon>
        <taxon>Bacillota</taxon>
        <taxon>Bacilli</taxon>
        <taxon>Bacillales</taxon>
        <taxon>Alicyclobacillaceae</taxon>
        <taxon>Ferroacidibacillus</taxon>
    </lineage>
</organism>
<dbReference type="SMART" id="SM00895">
    <property type="entry name" value="FCD"/>
    <property type="match status" value="1"/>
</dbReference>
<dbReference type="EMBL" id="LPVJ01000006">
    <property type="protein sequence ID" value="KUO97156.1"/>
    <property type="molecule type" value="Genomic_DNA"/>
</dbReference>
<evidence type="ECO:0000313" key="5">
    <source>
        <dbReference type="EMBL" id="KUO97156.1"/>
    </source>
</evidence>
<dbReference type="InterPro" id="IPR000524">
    <property type="entry name" value="Tscrpt_reg_HTH_GntR"/>
</dbReference>
<dbReference type="Gene3D" id="1.10.10.10">
    <property type="entry name" value="Winged helix-like DNA-binding domain superfamily/Winged helix DNA-binding domain"/>
    <property type="match status" value="1"/>
</dbReference>
<dbReference type="Gene3D" id="1.20.120.530">
    <property type="entry name" value="GntR ligand-binding domain-like"/>
    <property type="match status" value="1"/>
</dbReference>
<evidence type="ECO:0000256" key="3">
    <source>
        <dbReference type="ARBA" id="ARBA00023163"/>
    </source>
</evidence>
<dbReference type="Pfam" id="PF07729">
    <property type="entry name" value="FCD"/>
    <property type="match status" value="1"/>
</dbReference>
<dbReference type="GO" id="GO:0003677">
    <property type="term" value="F:DNA binding"/>
    <property type="evidence" value="ECO:0007669"/>
    <property type="project" value="UniProtKB-KW"/>
</dbReference>
<sequence>MANVQISSKTRYVLVAEKIESMIMKGEWLPGQRLPTLEELAARFLVSRAVVREACSVLVGAGLIEIRHGDGIYVKSFSLDSFLRPIHAAILLAASDARALLEVGMWLEGGIVEQATQRRRRQDCDFLSETLFMMEASREDAGRMTECERQFHVTLSECAGNEVAANLLRILYQPLTGVMNLLLMDETFRDEMITLHRALYDSIVVQDGESAKRYIQLYRRRAVDAMRNVK</sequence>
<dbReference type="InterPro" id="IPR036390">
    <property type="entry name" value="WH_DNA-bd_sf"/>
</dbReference>
<dbReference type="PROSITE" id="PS50949">
    <property type="entry name" value="HTH_GNTR"/>
    <property type="match status" value="1"/>
</dbReference>
<keyword evidence="2" id="KW-0238">DNA-binding</keyword>
<dbReference type="Pfam" id="PF00392">
    <property type="entry name" value="GntR"/>
    <property type="match status" value="1"/>
</dbReference>
<reference evidence="5 6" key="1">
    <citation type="submission" date="2015-12" db="EMBL/GenBank/DDBJ databases">
        <title>Draft genome sequence of Acidibacillus ferrooxidans ITV001, isolated from a chalcopyrite acid mine drainage site in Brazil.</title>
        <authorList>
            <person name="Dall'Agnol H."/>
            <person name="Nancucheo I."/>
            <person name="Johnson B."/>
            <person name="Oliveira R."/>
            <person name="Leite L."/>
            <person name="Pylro V."/>
            <person name="Nunes G.L."/>
            <person name="Tzotzos G."/>
            <person name="Fernandes G.R."/>
            <person name="Dutra J."/>
            <person name="Orellana S.C."/>
            <person name="Oliveira G."/>
        </authorList>
    </citation>
    <scope>NUCLEOTIDE SEQUENCE [LARGE SCALE GENOMIC DNA]</scope>
    <source>
        <strain evidence="6">ITV01</strain>
    </source>
</reference>
<dbReference type="InterPro" id="IPR036388">
    <property type="entry name" value="WH-like_DNA-bd_sf"/>
</dbReference>
<dbReference type="PANTHER" id="PTHR43537">
    <property type="entry name" value="TRANSCRIPTIONAL REGULATOR, GNTR FAMILY"/>
    <property type="match status" value="1"/>
</dbReference>
<protein>
    <recommendedName>
        <fullName evidence="4">HTH gntR-type domain-containing protein</fullName>
    </recommendedName>
</protein>
<dbReference type="CDD" id="cd07377">
    <property type="entry name" value="WHTH_GntR"/>
    <property type="match status" value="1"/>
</dbReference>
<keyword evidence="3" id="KW-0804">Transcription</keyword>
<keyword evidence="6" id="KW-1185">Reference proteome</keyword>
<gene>
    <name evidence="5" type="ORF">ATW55_12675</name>
</gene>
<dbReference type="GO" id="GO:0003700">
    <property type="term" value="F:DNA-binding transcription factor activity"/>
    <property type="evidence" value="ECO:0007669"/>
    <property type="project" value="InterPro"/>
</dbReference>